<evidence type="ECO:0000313" key="1">
    <source>
        <dbReference type="EMBL" id="KAG5404730.1"/>
    </source>
</evidence>
<evidence type="ECO:0000313" key="2">
    <source>
        <dbReference type="Proteomes" id="UP000823674"/>
    </source>
</evidence>
<dbReference type="Proteomes" id="UP000823674">
    <property type="component" value="Chromosome A03"/>
</dbReference>
<name>A0ABQ7N1C9_BRACM</name>
<protein>
    <submittedName>
        <fullName evidence="1">Uncharacterized protein</fullName>
    </submittedName>
</protein>
<accession>A0ABQ7N1C9</accession>
<reference evidence="1 2" key="1">
    <citation type="submission" date="2021-03" db="EMBL/GenBank/DDBJ databases">
        <authorList>
            <person name="King G.J."/>
            <person name="Bancroft I."/>
            <person name="Baten A."/>
            <person name="Bloomfield J."/>
            <person name="Borpatragohain P."/>
            <person name="He Z."/>
            <person name="Irish N."/>
            <person name="Irwin J."/>
            <person name="Liu K."/>
            <person name="Mauleon R.P."/>
            <person name="Moore J."/>
            <person name="Morris R."/>
            <person name="Ostergaard L."/>
            <person name="Wang B."/>
            <person name="Wells R."/>
        </authorList>
    </citation>
    <scope>NUCLEOTIDE SEQUENCE [LARGE SCALE GENOMIC DNA]</scope>
    <source>
        <strain evidence="1">R-o-18</strain>
        <tissue evidence="1">Leaf</tissue>
    </source>
</reference>
<keyword evidence="2" id="KW-1185">Reference proteome</keyword>
<comment type="caution">
    <text evidence="1">The sequence shown here is derived from an EMBL/GenBank/DDBJ whole genome shotgun (WGS) entry which is preliminary data.</text>
</comment>
<gene>
    <name evidence="1" type="primary">A03g503340.1_BraROA</name>
    <name evidence="1" type="ORF">IGI04_010849</name>
</gene>
<sequence>MQANDGLDANQRWISDITRISSPRWSRRIQHQQAVIETAMLNEKVRTKDLQIQKMEKETSKLGKTRKRWILLNSCLKISWKWVNMMRCQSLKLYISANIETNEMVVQYQRHQSWHEHSTRRPRAEFLGIQKSHKTVFPGLEFGSRVSRNDYVPSYGSLILGFRASEVTTPLELS</sequence>
<organism evidence="1 2">
    <name type="scientific">Brassica rapa subsp. trilocularis</name>
    <dbReference type="NCBI Taxonomy" id="1813537"/>
    <lineage>
        <taxon>Eukaryota</taxon>
        <taxon>Viridiplantae</taxon>
        <taxon>Streptophyta</taxon>
        <taxon>Embryophyta</taxon>
        <taxon>Tracheophyta</taxon>
        <taxon>Spermatophyta</taxon>
        <taxon>Magnoliopsida</taxon>
        <taxon>eudicotyledons</taxon>
        <taxon>Gunneridae</taxon>
        <taxon>Pentapetalae</taxon>
        <taxon>rosids</taxon>
        <taxon>malvids</taxon>
        <taxon>Brassicales</taxon>
        <taxon>Brassicaceae</taxon>
        <taxon>Brassiceae</taxon>
        <taxon>Brassica</taxon>
    </lineage>
</organism>
<dbReference type="EMBL" id="JADBGQ010000003">
    <property type="protein sequence ID" value="KAG5404730.1"/>
    <property type="molecule type" value="Genomic_DNA"/>
</dbReference>
<proteinExistence type="predicted"/>